<organism evidence="1 2">
    <name type="scientific">Thermostichus vulcanus str. 'Rupite'</name>
    <dbReference type="NCBI Taxonomy" id="2813851"/>
    <lineage>
        <taxon>Bacteria</taxon>
        <taxon>Bacillati</taxon>
        <taxon>Cyanobacteriota</taxon>
        <taxon>Cyanophyceae</taxon>
        <taxon>Thermostichales</taxon>
        <taxon>Thermostichaceae</taxon>
        <taxon>Thermostichus</taxon>
    </lineage>
</organism>
<evidence type="ECO:0000313" key="2">
    <source>
        <dbReference type="Proteomes" id="UP000830835"/>
    </source>
</evidence>
<evidence type="ECO:0000313" key="1">
    <source>
        <dbReference type="EMBL" id="MCJ2544404.1"/>
    </source>
</evidence>
<gene>
    <name evidence="1" type="ORF">JX360_16075</name>
</gene>
<sequence>MGGDVMINTPEALRRSFEQFMLNVTEPLDPLISLKLTQLVVMLGDTAYAMGYSDGQQKPDDRCRHCPSRVFESLDL</sequence>
<dbReference type="Proteomes" id="UP000830835">
    <property type="component" value="Unassembled WGS sequence"/>
</dbReference>
<name>A0ABT0CF46_THEVL</name>
<keyword evidence="2" id="KW-1185">Reference proteome</keyword>
<reference evidence="1" key="1">
    <citation type="submission" date="2021-02" db="EMBL/GenBank/DDBJ databases">
        <title>The CRISPR/cas machinery reduction and long-range gene transfer in the hot spring cyanobacterium Synechococcus.</title>
        <authorList>
            <person name="Dvorak P."/>
            <person name="Jahodarova E."/>
            <person name="Hasler P."/>
            <person name="Poulickova A."/>
        </authorList>
    </citation>
    <scope>NUCLEOTIDE SEQUENCE</scope>
    <source>
        <strain evidence="1">Rupite</strain>
    </source>
</reference>
<proteinExistence type="predicted"/>
<accession>A0ABT0CF46</accession>
<protein>
    <submittedName>
        <fullName evidence="1">Uncharacterized protein</fullName>
    </submittedName>
</protein>
<dbReference type="EMBL" id="JAFIRA010000063">
    <property type="protein sequence ID" value="MCJ2544404.1"/>
    <property type="molecule type" value="Genomic_DNA"/>
</dbReference>
<comment type="caution">
    <text evidence="1">The sequence shown here is derived from an EMBL/GenBank/DDBJ whole genome shotgun (WGS) entry which is preliminary data.</text>
</comment>